<evidence type="ECO:0000313" key="5">
    <source>
        <dbReference type="EMBL" id="OMI05216.1"/>
    </source>
</evidence>
<sequence>MANIREIAKAAGVSITTVSRVLNGHPYVKEEKRKKVLETIERLEYARNMHAVHLSKGFSNMIGVVLPTISLPYFSELIEGIAEEAAKAGIHFALYQTNYQLEKEIFALEQLKQRQVDGLIFCSKAMSDEELLNWRETGPFILCQDSREQHFSTISIPHQEAFRCGLDFLIEKGHRKIAIGLARKNGVNSHFRLTAYKEALAAIGETYREDWVFERSLTITDGRKLFSEWSRMEEKPTAVFVANDQVSAGLYLEARHHNIDIPGKLAILSCDNQPISEVLGISTIEIKIKDMGRHAFRLLQKRISGHDPEKQIISYKLVKRLTV</sequence>
<dbReference type="SMART" id="SM00354">
    <property type="entry name" value="HTH_LACI"/>
    <property type="match status" value="1"/>
</dbReference>
<dbReference type="GO" id="GO:0003700">
    <property type="term" value="F:DNA-binding transcription factor activity"/>
    <property type="evidence" value="ECO:0007669"/>
    <property type="project" value="TreeGrafter"/>
</dbReference>
<dbReference type="EMBL" id="MTJL01000022">
    <property type="protein sequence ID" value="OMI05216.1"/>
    <property type="molecule type" value="Genomic_DNA"/>
</dbReference>
<keyword evidence="1" id="KW-0805">Transcription regulation</keyword>
<evidence type="ECO:0000256" key="2">
    <source>
        <dbReference type="ARBA" id="ARBA00023125"/>
    </source>
</evidence>
<accession>A0A1R1RN58</accession>
<organism evidence="5 6">
    <name type="scientific">Bacillus swezeyi</name>
    <dbReference type="NCBI Taxonomy" id="1925020"/>
    <lineage>
        <taxon>Bacteria</taxon>
        <taxon>Bacillati</taxon>
        <taxon>Bacillota</taxon>
        <taxon>Bacilli</taxon>
        <taxon>Bacillales</taxon>
        <taxon>Bacillaceae</taxon>
        <taxon>Bacillus</taxon>
    </lineage>
</organism>
<evidence type="ECO:0000313" key="6">
    <source>
        <dbReference type="Proteomes" id="UP000187367"/>
    </source>
</evidence>
<reference evidence="5 6" key="1">
    <citation type="submission" date="2017-01" db="EMBL/GenBank/DDBJ databases">
        <title>Bacillus phylogenomics.</title>
        <authorList>
            <person name="Dunlap C."/>
        </authorList>
    </citation>
    <scope>NUCLEOTIDE SEQUENCE [LARGE SCALE GENOMIC DNA]</scope>
    <source>
        <strain evidence="5 6">NRRL B-41282</strain>
    </source>
</reference>
<dbReference type="AlphaFoldDB" id="A0A1R1QKH6"/>
<dbReference type="InterPro" id="IPR010982">
    <property type="entry name" value="Lambda_DNA-bd_dom_sf"/>
</dbReference>
<evidence type="ECO:0000259" key="4">
    <source>
        <dbReference type="PROSITE" id="PS50932"/>
    </source>
</evidence>
<dbReference type="OrthoDB" id="9798934at2"/>
<dbReference type="InterPro" id="IPR000843">
    <property type="entry name" value="HTH_LacI"/>
</dbReference>
<dbReference type="Proteomes" id="UP000187367">
    <property type="component" value="Unassembled WGS sequence"/>
</dbReference>
<gene>
    <name evidence="5" type="ORF">BW143_11795</name>
</gene>
<dbReference type="InterPro" id="IPR046335">
    <property type="entry name" value="LacI/GalR-like_sensor"/>
</dbReference>
<dbReference type="GeneID" id="92789435"/>
<dbReference type="Pfam" id="PF00356">
    <property type="entry name" value="LacI"/>
    <property type="match status" value="1"/>
</dbReference>
<dbReference type="Gene3D" id="1.10.260.40">
    <property type="entry name" value="lambda repressor-like DNA-binding domains"/>
    <property type="match status" value="1"/>
</dbReference>
<dbReference type="SUPFAM" id="SSF47413">
    <property type="entry name" value="lambda repressor-like DNA-binding domains"/>
    <property type="match status" value="1"/>
</dbReference>
<dbReference type="CDD" id="cd06286">
    <property type="entry name" value="PBP1_CcpB-like"/>
    <property type="match status" value="1"/>
</dbReference>
<evidence type="ECO:0000256" key="3">
    <source>
        <dbReference type="ARBA" id="ARBA00023163"/>
    </source>
</evidence>
<dbReference type="PRINTS" id="PR00036">
    <property type="entry name" value="HTHLACI"/>
</dbReference>
<keyword evidence="3" id="KW-0804">Transcription</keyword>
<dbReference type="InterPro" id="IPR028082">
    <property type="entry name" value="Peripla_BP_I"/>
</dbReference>
<dbReference type="Gene3D" id="3.40.50.2300">
    <property type="match status" value="2"/>
</dbReference>
<comment type="caution">
    <text evidence="5">The sequence shown here is derived from an EMBL/GenBank/DDBJ whole genome shotgun (WGS) entry which is preliminary data.</text>
</comment>
<proteinExistence type="predicted"/>
<dbReference type="CDD" id="cd01392">
    <property type="entry name" value="HTH_LacI"/>
    <property type="match status" value="1"/>
</dbReference>
<dbReference type="PANTHER" id="PTHR30146:SF105">
    <property type="entry name" value="CATABOLITE CONTROL PROTEIN B"/>
    <property type="match status" value="1"/>
</dbReference>
<dbReference type="RefSeq" id="WP_076762656.1">
    <property type="nucleotide sequence ID" value="NZ_CP133085.1"/>
</dbReference>
<dbReference type="SUPFAM" id="SSF53822">
    <property type="entry name" value="Periplasmic binding protein-like I"/>
    <property type="match status" value="1"/>
</dbReference>
<dbReference type="PROSITE" id="PS00356">
    <property type="entry name" value="HTH_LACI_1"/>
    <property type="match status" value="1"/>
</dbReference>
<keyword evidence="2" id="KW-0238">DNA-binding</keyword>
<dbReference type="PANTHER" id="PTHR30146">
    <property type="entry name" value="LACI-RELATED TRANSCRIPTIONAL REPRESSOR"/>
    <property type="match status" value="1"/>
</dbReference>
<dbReference type="Pfam" id="PF13377">
    <property type="entry name" value="Peripla_BP_3"/>
    <property type="match status" value="1"/>
</dbReference>
<protein>
    <submittedName>
        <fullName evidence="5">LacI family transcriptional regulator</fullName>
    </submittedName>
</protein>
<keyword evidence="6" id="KW-1185">Reference proteome</keyword>
<feature type="domain" description="HTH lacI-type" evidence="4">
    <location>
        <begin position="2"/>
        <end position="56"/>
    </location>
</feature>
<accession>A0A1R1QKH6</accession>
<name>A0A1R1QKH6_9BACI</name>
<dbReference type="PROSITE" id="PS50932">
    <property type="entry name" value="HTH_LACI_2"/>
    <property type="match status" value="1"/>
</dbReference>
<evidence type="ECO:0000256" key="1">
    <source>
        <dbReference type="ARBA" id="ARBA00023015"/>
    </source>
</evidence>
<dbReference type="GO" id="GO:0000976">
    <property type="term" value="F:transcription cis-regulatory region binding"/>
    <property type="evidence" value="ECO:0007669"/>
    <property type="project" value="TreeGrafter"/>
</dbReference>